<evidence type="ECO:0000256" key="1">
    <source>
        <dbReference type="ARBA" id="ARBA00023125"/>
    </source>
</evidence>
<comment type="caution">
    <text evidence="5">The sequence shown here is derived from an EMBL/GenBank/DDBJ whole genome shotgun (WGS) entry which is preliminary data.</text>
</comment>
<dbReference type="GO" id="GO:0003677">
    <property type="term" value="F:DNA binding"/>
    <property type="evidence" value="ECO:0007669"/>
    <property type="project" value="UniProtKB-KW"/>
</dbReference>
<sequence>MNVNRIEDSDETQGSEDEFVGPTPISPVNIDDDSGNEEVPKPTKRRKKDGNERAPYWKVFDKRMIMEDDGVERNVKKNPDNKQDKNQTKLTLKKDTSRDANVTTWKHDESRIKRALLNLFFVGELPFKFVENEAFVEYTNALNGRVSLPSRHKISRDVANFYIQERTKMAQYLSNPKTTIHLTTHTWTSSCQRVNYMVVTAHFIDENWEMHKRIINFREIDSHKGEDIGRELLDCIHGWGIKNVMSMTVDNATSNDKAIEFLIKKLSNLYDGGKHFQIRCMAHILNLVVRDGLKFQNYHVECVQRAVRYIRHSTQRISNFKKAMKDCGLETKKFLCGDTPTRWNSTFELLKTAYELREAFVEFGIKDPAYEKDLGRVPEHSDFNAIKDMFLEKFKTKTDTVSSTSTPLVHLFIWEVLDVDMHLRNFSTKVSFLEMVKDMRAKYDKYWGSYDKMNDFMYFGVLLDPTMKSDFLLHSFKTILGYMDNSMTNSGKELKARQMVREIEMKMEKLFRIYMERFDNGGPSQQESSQIVVACDDYDNDFFGDFLNTGGRNSNPVDNELRSYLKETRASYKKNFDILGWWKVNAIRFPIVARMAKDILAIQISTVASESAFSTSGRVLNEYRTSLSMLIVEALVCTQDWVRKSRKPIIDDIDDILNDDDIALEIAQALNKVDDEAKGKKATEN</sequence>
<name>A0AA38WQG7_9ASTR</name>
<dbReference type="InterPro" id="IPR012337">
    <property type="entry name" value="RNaseH-like_sf"/>
</dbReference>
<dbReference type="AlphaFoldDB" id="A0AA38WQG7"/>
<feature type="domain" description="HAT C-terminal dimerisation" evidence="3">
    <location>
        <begin position="560"/>
        <end position="642"/>
    </location>
</feature>
<dbReference type="InterPro" id="IPR025525">
    <property type="entry name" value="hAT-like_transposase_RNase-H"/>
</dbReference>
<evidence type="ECO:0008006" key="7">
    <source>
        <dbReference type="Google" id="ProtNLM"/>
    </source>
</evidence>
<dbReference type="SUPFAM" id="SSF53098">
    <property type="entry name" value="Ribonuclease H-like"/>
    <property type="match status" value="1"/>
</dbReference>
<reference evidence="5" key="1">
    <citation type="submission" date="2023-03" db="EMBL/GenBank/DDBJ databases">
        <title>Chromosome-scale reference genome and RAD-based genetic map of yellow starthistle (Centaurea solstitialis) reveal putative structural variation and QTLs associated with invader traits.</title>
        <authorList>
            <person name="Reatini B."/>
            <person name="Cang F.A."/>
            <person name="Jiang Q."/>
            <person name="Mckibben M.T.W."/>
            <person name="Barker M.S."/>
            <person name="Rieseberg L.H."/>
            <person name="Dlugosch K.M."/>
        </authorList>
    </citation>
    <scope>NUCLEOTIDE SEQUENCE</scope>
    <source>
        <strain evidence="5">CAN-66</strain>
        <tissue evidence="5">Leaf</tissue>
    </source>
</reference>
<evidence type="ECO:0000259" key="3">
    <source>
        <dbReference type="Pfam" id="PF05699"/>
    </source>
</evidence>
<feature type="domain" description="hAT-like transposase RNase-H fold" evidence="4">
    <location>
        <begin position="402"/>
        <end position="514"/>
    </location>
</feature>
<keyword evidence="1" id="KW-0238">DNA-binding</keyword>
<dbReference type="PANTHER" id="PTHR46481">
    <property type="entry name" value="ZINC FINGER BED DOMAIN-CONTAINING PROTEIN 4"/>
    <property type="match status" value="1"/>
</dbReference>
<gene>
    <name evidence="5" type="ORF">OSB04_012050</name>
</gene>
<dbReference type="Proteomes" id="UP001172457">
    <property type="component" value="Chromosome 3"/>
</dbReference>
<evidence type="ECO:0000259" key="4">
    <source>
        <dbReference type="Pfam" id="PF14372"/>
    </source>
</evidence>
<accession>A0AA38WQG7</accession>
<feature type="compositionally biased region" description="Acidic residues" evidence="2">
    <location>
        <begin position="8"/>
        <end position="19"/>
    </location>
</feature>
<evidence type="ECO:0000313" key="5">
    <source>
        <dbReference type="EMBL" id="KAJ9557436.1"/>
    </source>
</evidence>
<dbReference type="SUPFAM" id="SSF140996">
    <property type="entry name" value="Hermes dimerisation domain"/>
    <property type="match status" value="1"/>
</dbReference>
<evidence type="ECO:0000256" key="2">
    <source>
        <dbReference type="SAM" id="MobiDB-lite"/>
    </source>
</evidence>
<protein>
    <recommendedName>
        <fullName evidence="7">Transposase</fullName>
    </recommendedName>
</protein>
<dbReference type="Pfam" id="PF05699">
    <property type="entry name" value="Dimer_Tnp_hAT"/>
    <property type="match status" value="1"/>
</dbReference>
<feature type="region of interest" description="Disordered" evidence="2">
    <location>
        <begin position="1"/>
        <end position="54"/>
    </location>
</feature>
<proteinExistence type="predicted"/>
<dbReference type="InterPro" id="IPR008906">
    <property type="entry name" value="HATC_C_dom"/>
</dbReference>
<organism evidence="5 6">
    <name type="scientific">Centaurea solstitialis</name>
    <name type="common">yellow star-thistle</name>
    <dbReference type="NCBI Taxonomy" id="347529"/>
    <lineage>
        <taxon>Eukaryota</taxon>
        <taxon>Viridiplantae</taxon>
        <taxon>Streptophyta</taxon>
        <taxon>Embryophyta</taxon>
        <taxon>Tracheophyta</taxon>
        <taxon>Spermatophyta</taxon>
        <taxon>Magnoliopsida</taxon>
        <taxon>eudicotyledons</taxon>
        <taxon>Gunneridae</taxon>
        <taxon>Pentapetalae</taxon>
        <taxon>asterids</taxon>
        <taxon>campanulids</taxon>
        <taxon>Asterales</taxon>
        <taxon>Asteraceae</taxon>
        <taxon>Carduoideae</taxon>
        <taxon>Cardueae</taxon>
        <taxon>Centaureinae</taxon>
        <taxon>Centaurea</taxon>
    </lineage>
</organism>
<dbReference type="GO" id="GO:0046983">
    <property type="term" value="F:protein dimerization activity"/>
    <property type="evidence" value="ECO:0007669"/>
    <property type="project" value="InterPro"/>
</dbReference>
<evidence type="ECO:0000313" key="6">
    <source>
        <dbReference type="Proteomes" id="UP001172457"/>
    </source>
</evidence>
<dbReference type="PANTHER" id="PTHR46481:SF7">
    <property type="entry name" value="ZINC FINGER BED DOMAIN-CONTAINING PROTEIN RICESLEEPER 2-LIKE"/>
    <property type="match status" value="1"/>
</dbReference>
<dbReference type="EMBL" id="JARYMX010000003">
    <property type="protein sequence ID" value="KAJ9557436.1"/>
    <property type="molecule type" value="Genomic_DNA"/>
</dbReference>
<keyword evidence="6" id="KW-1185">Reference proteome</keyword>
<dbReference type="Pfam" id="PF14372">
    <property type="entry name" value="hAT-like_RNase-H"/>
    <property type="match status" value="1"/>
</dbReference>
<feature type="region of interest" description="Disordered" evidence="2">
    <location>
        <begin position="71"/>
        <end position="95"/>
    </location>
</feature>
<dbReference type="InterPro" id="IPR052035">
    <property type="entry name" value="ZnF_BED_domain_contain"/>
</dbReference>